<evidence type="ECO:0000313" key="10">
    <source>
        <dbReference type="EMBL" id="EME43068.1"/>
    </source>
</evidence>
<dbReference type="PANTHER" id="PTHR40626:SF18">
    <property type="entry name" value="NICOTINATE CATABOLISM CLUSTER-SPECIFIC TRANSCRIPTION FACTOR"/>
    <property type="match status" value="1"/>
</dbReference>
<evidence type="ECO:0000313" key="11">
    <source>
        <dbReference type="Proteomes" id="UP000016933"/>
    </source>
</evidence>
<evidence type="ECO:0000256" key="7">
    <source>
        <dbReference type="PROSITE-ProRule" id="PRU00042"/>
    </source>
</evidence>
<dbReference type="GO" id="GO:0000978">
    <property type="term" value="F:RNA polymerase II cis-regulatory region sequence-specific DNA binding"/>
    <property type="evidence" value="ECO:0007669"/>
    <property type="project" value="InterPro"/>
</dbReference>
<dbReference type="GO" id="GO:0006351">
    <property type="term" value="P:DNA-templated transcription"/>
    <property type="evidence" value="ECO:0007669"/>
    <property type="project" value="InterPro"/>
</dbReference>
<feature type="region of interest" description="Disordered" evidence="8">
    <location>
        <begin position="280"/>
        <end position="301"/>
    </location>
</feature>
<evidence type="ECO:0000256" key="2">
    <source>
        <dbReference type="ARBA" id="ARBA00022723"/>
    </source>
</evidence>
<dbReference type="PROSITE" id="PS00028">
    <property type="entry name" value="ZINC_FINGER_C2H2_1"/>
    <property type="match status" value="2"/>
</dbReference>
<dbReference type="eggNOG" id="KOG1721">
    <property type="taxonomic scope" value="Eukaryota"/>
</dbReference>
<evidence type="ECO:0000256" key="6">
    <source>
        <dbReference type="ARBA" id="ARBA00023242"/>
    </source>
</evidence>
<organism evidence="10 11">
    <name type="scientific">Dothistroma septosporum (strain NZE10 / CBS 128990)</name>
    <name type="common">Red band needle blight fungus</name>
    <name type="synonym">Mycosphaerella pini</name>
    <dbReference type="NCBI Taxonomy" id="675120"/>
    <lineage>
        <taxon>Eukaryota</taxon>
        <taxon>Fungi</taxon>
        <taxon>Dikarya</taxon>
        <taxon>Ascomycota</taxon>
        <taxon>Pezizomycotina</taxon>
        <taxon>Dothideomycetes</taxon>
        <taxon>Dothideomycetidae</taxon>
        <taxon>Mycosphaerellales</taxon>
        <taxon>Mycosphaerellaceae</taxon>
        <taxon>Dothistroma</taxon>
    </lineage>
</organism>
<keyword evidence="6" id="KW-0539">Nucleus</keyword>
<dbReference type="PANTHER" id="PTHR40626">
    <property type="entry name" value="MIP31509P"/>
    <property type="match status" value="1"/>
</dbReference>
<feature type="domain" description="C2H2-type" evidence="9">
    <location>
        <begin position="7"/>
        <end position="36"/>
    </location>
</feature>
<dbReference type="GO" id="GO:0000785">
    <property type="term" value="C:chromatin"/>
    <property type="evidence" value="ECO:0007669"/>
    <property type="project" value="TreeGrafter"/>
</dbReference>
<dbReference type="CDD" id="cd12148">
    <property type="entry name" value="fungal_TF_MHR"/>
    <property type="match status" value="1"/>
</dbReference>
<dbReference type="InterPro" id="IPR051059">
    <property type="entry name" value="VerF-like"/>
</dbReference>
<evidence type="ECO:0000259" key="9">
    <source>
        <dbReference type="PROSITE" id="PS50157"/>
    </source>
</evidence>
<dbReference type="HOGENOM" id="CLU_005733_1_0_1"/>
<dbReference type="OrthoDB" id="276546at2759"/>
<comment type="subcellular location">
    <subcellularLocation>
        <location evidence="1">Nucleus</location>
    </subcellularLocation>
</comment>
<dbReference type="Pfam" id="PF00096">
    <property type="entry name" value="zf-C2H2"/>
    <property type="match status" value="2"/>
</dbReference>
<dbReference type="InterPro" id="IPR036236">
    <property type="entry name" value="Znf_C2H2_sf"/>
</dbReference>
<dbReference type="Gene3D" id="3.30.160.60">
    <property type="entry name" value="Classic Zinc Finger"/>
    <property type="match status" value="1"/>
</dbReference>
<proteinExistence type="predicted"/>
<dbReference type="InterPro" id="IPR013087">
    <property type="entry name" value="Znf_C2H2_type"/>
</dbReference>
<gene>
    <name evidence="10" type="ORF">DOTSEDRAFT_80593</name>
</gene>
<protein>
    <recommendedName>
        <fullName evidence="9">C2H2-type domain-containing protein</fullName>
    </recommendedName>
</protein>
<evidence type="ECO:0000256" key="8">
    <source>
        <dbReference type="SAM" id="MobiDB-lite"/>
    </source>
</evidence>
<reference evidence="10 11" key="2">
    <citation type="journal article" date="2012" name="PLoS Pathog.">
        <title>Diverse lifestyles and strategies of plant pathogenesis encoded in the genomes of eighteen Dothideomycetes fungi.</title>
        <authorList>
            <person name="Ohm R.A."/>
            <person name="Feau N."/>
            <person name="Henrissat B."/>
            <person name="Schoch C.L."/>
            <person name="Horwitz B.A."/>
            <person name="Barry K.W."/>
            <person name="Condon B.J."/>
            <person name="Copeland A.C."/>
            <person name="Dhillon B."/>
            <person name="Glaser F."/>
            <person name="Hesse C.N."/>
            <person name="Kosti I."/>
            <person name="LaButti K."/>
            <person name="Lindquist E.A."/>
            <person name="Lucas S."/>
            <person name="Salamov A.A."/>
            <person name="Bradshaw R.E."/>
            <person name="Ciuffetti L."/>
            <person name="Hamelin R.C."/>
            <person name="Kema G.H.J."/>
            <person name="Lawrence C."/>
            <person name="Scott J.A."/>
            <person name="Spatafora J.W."/>
            <person name="Turgeon B.G."/>
            <person name="de Wit P.J.G.M."/>
            <person name="Zhong S."/>
            <person name="Goodwin S.B."/>
            <person name="Grigoriev I.V."/>
        </authorList>
    </citation>
    <scope>NUCLEOTIDE SEQUENCE [LARGE SCALE GENOMIC DNA]</scope>
    <source>
        <strain evidence="11">NZE10 / CBS 128990</strain>
    </source>
</reference>
<dbReference type="SUPFAM" id="SSF57667">
    <property type="entry name" value="beta-beta-alpha zinc fingers"/>
    <property type="match status" value="1"/>
</dbReference>
<evidence type="ECO:0000256" key="1">
    <source>
        <dbReference type="ARBA" id="ARBA00004123"/>
    </source>
</evidence>
<dbReference type="STRING" id="675120.M2WLZ8"/>
<evidence type="ECO:0000256" key="3">
    <source>
        <dbReference type="ARBA" id="ARBA00022737"/>
    </source>
</evidence>
<dbReference type="GO" id="GO:0000981">
    <property type="term" value="F:DNA-binding transcription factor activity, RNA polymerase II-specific"/>
    <property type="evidence" value="ECO:0007669"/>
    <property type="project" value="InterPro"/>
</dbReference>
<keyword evidence="4 7" id="KW-0863">Zinc-finger</keyword>
<dbReference type="PROSITE" id="PS50157">
    <property type="entry name" value="ZINC_FINGER_C2H2_2"/>
    <property type="match status" value="2"/>
</dbReference>
<dbReference type="SMART" id="SM00355">
    <property type="entry name" value="ZnF_C2H2"/>
    <property type="match status" value="2"/>
</dbReference>
<reference evidence="11" key="1">
    <citation type="journal article" date="2012" name="PLoS Genet.">
        <title>The genomes of the fungal plant pathogens Cladosporium fulvum and Dothistroma septosporum reveal adaptation to different hosts and lifestyles but also signatures of common ancestry.</title>
        <authorList>
            <person name="de Wit P.J.G.M."/>
            <person name="van der Burgt A."/>
            <person name="Oekmen B."/>
            <person name="Stergiopoulos I."/>
            <person name="Abd-Elsalam K.A."/>
            <person name="Aerts A.L."/>
            <person name="Bahkali A.H."/>
            <person name="Beenen H.G."/>
            <person name="Chettri P."/>
            <person name="Cox M.P."/>
            <person name="Datema E."/>
            <person name="de Vries R.P."/>
            <person name="Dhillon B."/>
            <person name="Ganley A.R."/>
            <person name="Griffiths S.A."/>
            <person name="Guo Y."/>
            <person name="Hamelin R.C."/>
            <person name="Henrissat B."/>
            <person name="Kabir M.S."/>
            <person name="Jashni M.K."/>
            <person name="Kema G."/>
            <person name="Klaubauf S."/>
            <person name="Lapidus A."/>
            <person name="Levasseur A."/>
            <person name="Lindquist E."/>
            <person name="Mehrabi R."/>
            <person name="Ohm R.A."/>
            <person name="Owen T.J."/>
            <person name="Salamov A."/>
            <person name="Schwelm A."/>
            <person name="Schijlen E."/>
            <person name="Sun H."/>
            <person name="van den Burg H.A."/>
            <person name="van Ham R.C.H.J."/>
            <person name="Zhang S."/>
            <person name="Goodwin S.B."/>
            <person name="Grigoriev I.V."/>
            <person name="Collemare J."/>
            <person name="Bradshaw R.E."/>
        </authorList>
    </citation>
    <scope>NUCLEOTIDE SEQUENCE [LARGE SCALE GENOMIC DNA]</scope>
    <source>
        <strain evidence="11">NZE10 / CBS 128990</strain>
    </source>
</reference>
<evidence type="ECO:0000256" key="4">
    <source>
        <dbReference type="ARBA" id="ARBA00022771"/>
    </source>
</evidence>
<feature type="compositionally biased region" description="Low complexity" evidence="8">
    <location>
        <begin position="110"/>
        <end position="120"/>
    </location>
</feature>
<feature type="region of interest" description="Disordered" evidence="8">
    <location>
        <begin position="81"/>
        <end position="121"/>
    </location>
</feature>
<keyword evidence="2" id="KW-0479">Metal-binding</keyword>
<dbReference type="Proteomes" id="UP000016933">
    <property type="component" value="Unassembled WGS sequence"/>
</dbReference>
<keyword evidence="3" id="KW-0677">Repeat</keyword>
<dbReference type="Pfam" id="PF04082">
    <property type="entry name" value="Fungal_trans"/>
    <property type="match status" value="1"/>
</dbReference>
<evidence type="ECO:0000256" key="5">
    <source>
        <dbReference type="ARBA" id="ARBA00022833"/>
    </source>
</evidence>
<feature type="compositionally biased region" description="Polar residues" evidence="8">
    <location>
        <begin position="280"/>
        <end position="289"/>
    </location>
</feature>
<dbReference type="GO" id="GO:0005634">
    <property type="term" value="C:nucleus"/>
    <property type="evidence" value="ECO:0007669"/>
    <property type="project" value="UniProtKB-SubCell"/>
</dbReference>
<keyword evidence="11" id="KW-1185">Reference proteome</keyword>
<name>M2WLZ8_DOTSN</name>
<dbReference type="OMA" id="IRRSNCC"/>
<sequence>MPRVIRFECQARGCGRSFSRQEHLQRHVLNHSDTEYTCERCRTVFKRPDLLERHITRHRVKDAEGKSLMTRKRLWKDEEGNVVNKRPAKQRPSAIASSVDQVSCYPPSPSGSSSDQATSPNGITLQAQQSTVPDCTDTQLPALAFDNVIDDSFFFWDNSFSAAYEPGITSVQFDDIFMPDTASSFNMPYTTMSNYNWLFDLGLDPAQNSSIPASQSMGYETVEQQVATLPMKKTVHKSASAGASDTPMNDSTVQSTIDPGGVIRRDSYFSHTSISPVQLAGQNHHSAASTPKRLPGARENPLGSLKNEMALPRLDDLAHERFLDLIELCRPALPDGTVVSFDNPLISRTSLQSYLDSFFTRFNPVYPLIHMPTFATGNTEPLLLASIIILGATYASKEAHQLAVCIHDVLRPHIFADPKFNAKPELWVLQAILLTECLGKSRGGQKQHDMSHLFHGLLINLIRRSDCQATQPEQSTFTTEGDIESAWRSWARLEEMKRLAQLCFMWDVQHAVLFSQSLCMSAFELRSTLPCDQNIWEAASAAQWQKTLESQLGQPQLLLTVLKAYLTPRTAARRPHLNAFSRVVVLHGLMSISWDMTRRDQTSLGVIGGSTINSSWRDRMTKAYRAWSTDFDAYCAMARSGTENQRYRDSLDTFFTAYNGLYHAAQLILLAEVLDLQIYAGARHILGRPVTKIDYSRSQKNVKQWANVDKDDAALASWHAAHIMKSVTDDRKDQISTAEIFHQPWILYLATLTIWSFYRARPSSVVALAEDEDEMIWDVQAEMKELVIGMITVSPLELETRCIASGKRSTIAATAVIVKHLSKIRWGLVHDGMLVLKGLVPWRLINDDKARV</sequence>
<dbReference type="InterPro" id="IPR007219">
    <property type="entry name" value="XnlR_reg_dom"/>
</dbReference>
<keyword evidence="5" id="KW-0862">Zinc</keyword>
<feature type="domain" description="C2H2-type" evidence="9">
    <location>
        <begin position="36"/>
        <end position="63"/>
    </location>
</feature>
<dbReference type="EMBL" id="KB446540">
    <property type="protein sequence ID" value="EME43068.1"/>
    <property type="molecule type" value="Genomic_DNA"/>
</dbReference>
<dbReference type="AlphaFoldDB" id="M2WLZ8"/>
<dbReference type="GO" id="GO:0008270">
    <property type="term" value="F:zinc ion binding"/>
    <property type="evidence" value="ECO:0007669"/>
    <property type="project" value="UniProtKB-KW"/>
</dbReference>
<accession>M2WLZ8</accession>